<keyword evidence="5" id="KW-1185">Reference proteome</keyword>
<feature type="transmembrane region" description="Helical" evidence="3">
    <location>
        <begin position="395"/>
        <end position="418"/>
    </location>
</feature>
<dbReference type="EMBL" id="CAXAMN010025273">
    <property type="protein sequence ID" value="CAK9093933.1"/>
    <property type="molecule type" value="Genomic_DNA"/>
</dbReference>
<feature type="region of interest" description="Disordered" evidence="2">
    <location>
        <begin position="845"/>
        <end position="876"/>
    </location>
</feature>
<evidence type="ECO:0000256" key="1">
    <source>
        <dbReference type="SAM" id="Coils"/>
    </source>
</evidence>
<keyword evidence="3" id="KW-1133">Transmembrane helix</keyword>
<feature type="coiled-coil region" evidence="1">
    <location>
        <begin position="575"/>
        <end position="690"/>
    </location>
</feature>
<evidence type="ECO:0000256" key="2">
    <source>
        <dbReference type="SAM" id="MobiDB-lite"/>
    </source>
</evidence>
<feature type="region of interest" description="Disordered" evidence="2">
    <location>
        <begin position="794"/>
        <end position="821"/>
    </location>
</feature>
<accession>A0ABP0R061</accession>
<feature type="region of interest" description="Disordered" evidence="2">
    <location>
        <begin position="1"/>
        <end position="97"/>
    </location>
</feature>
<feature type="compositionally biased region" description="Basic and acidic residues" evidence="2">
    <location>
        <begin position="799"/>
        <end position="812"/>
    </location>
</feature>
<keyword evidence="3" id="KW-0472">Membrane</keyword>
<evidence type="ECO:0000313" key="5">
    <source>
        <dbReference type="Proteomes" id="UP001642484"/>
    </source>
</evidence>
<proteinExistence type="predicted"/>
<evidence type="ECO:0000256" key="3">
    <source>
        <dbReference type="SAM" id="Phobius"/>
    </source>
</evidence>
<feature type="compositionally biased region" description="Polar residues" evidence="2">
    <location>
        <begin position="863"/>
        <end position="876"/>
    </location>
</feature>
<keyword evidence="3" id="KW-0812">Transmembrane</keyword>
<feature type="transmembrane region" description="Helical" evidence="3">
    <location>
        <begin position="301"/>
        <end position="325"/>
    </location>
</feature>
<organism evidence="4 5">
    <name type="scientific">Durusdinium trenchii</name>
    <dbReference type="NCBI Taxonomy" id="1381693"/>
    <lineage>
        <taxon>Eukaryota</taxon>
        <taxon>Sar</taxon>
        <taxon>Alveolata</taxon>
        <taxon>Dinophyceae</taxon>
        <taxon>Suessiales</taxon>
        <taxon>Symbiodiniaceae</taxon>
        <taxon>Durusdinium</taxon>
    </lineage>
</organism>
<protein>
    <submittedName>
        <fullName evidence="4">Uncharacterized protein</fullName>
    </submittedName>
</protein>
<dbReference type="Proteomes" id="UP001642484">
    <property type="component" value="Unassembled WGS sequence"/>
</dbReference>
<sequence>MFAYLPQREAGQDDANDTDVEAMHDDGDDQEGECEDEHEIESGAEEDASPTDIPDDEKPEPATPVANGVPSGVDADGSCGPGPTEDVGPTLPPDYELPEWAQAPQSVSETDFAESGLQTLLLPHEQPELLEALHVEPHHLTANESSFLGKDSLDILRTNENFKHHILDNLAERLKAGVQPSGDECVEEVASGSAELMREVNMLKTKLMSKKVQKFNPDVMDTLPMDTQVINDEAVARAKSVGNFDEVMEIPDSQEELNPAAKSDQQPTRIRIDVGQAMPRSNKKLLKLLANEQGQGQQMEWVYHLLYACVLFSRVVVVALLLLLWNENLDTSRVYDFAEFFAGEGRLTALRESAIPLARTWTDDHGKKRFQGDKTSSFNQNTIHVKQSLLIGQMILVEIAFWLIYLVMVLILGVYLTIVSVKKEEVDDDFGDYSPETRMILHALPDTPESLELKREYLQKKNRLNRGHIVLFRYSSGSCGGSVLGHGLAGVASPVPENKNNGEAGSVLGHGLPAATVAPPVPENQNNGEADPDAETVPVPHAPVVAALGSTMTPEIHPMVAKMWEPVQKEIDEKKRQAELELESTCQKRQKVEHEVGVWTAKLEQIQTKFALFERDLAKAQAQLQESSKMQTVLAEREHAIQAAEHELEKRQAKFEGEMDAWDSQRAVVLAEIDTKFDELRREEVQARQTQNAGPFADPKASLRAKIHQVDQVRPLLNSGSADAWGALYRVVRKVDVDGNPVKDIYDPTVTKYLVQVRDDVEQGDEKLQELQAEMQELGLWSTDFTLGDLLGEEEEDDKGVPEAKPKQKLPEYPEVEGEESLPEYLGQYKKACLSRKALLKNSKERLSEPGAAAGFETDLKNLENSGGNFSAKRQA</sequence>
<comment type="caution">
    <text evidence="4">The sequence shown here is derived from an EMBL/GenBank/DDBJ whole genome shotgun (WGS) entry which is preliminary data.</text>
</comment>
<reference evidence="4 5" key="1">
    <citation type="submission" date="2024-02" db="EMBL/GenBank/DDBJ databases">
        <authorList>
            <person name="Chen Y."/>
            <person name="Shah S."/>
            <person name="Dougan E. K."/>
            <person name="Thang M."/>
            <person name="Chan C."/>
        </authorList>
    </citation>
    <scope>NUCLEOTIDE SEQUENCE [LARGE SCALE GENOMIC DNA]</scope>
</reference>
<keyword evidence="1" id="KW-0175">Coiled coil</keyword>
<name>A0ABP0R061_9DINO</name>
<feature type="compositionally biased region" description="Acidic residues" evidence="2">
    <location>
        <begin position="12"/>
        <end position="58"/>
    </location>
</feature>
<evidence type="ECO:0000313" key="4">
    <source>
        <dbReference type="EMBL" id="CAK9093933.1"/>
    </source>
</evidence>
<gene>
    <name evidence="4" type="ORF">CCMP2556_LOCUS44832</name>
</gene>